<evidence type="ECO:0000313" key="1">
    <source>
        <dbReference type="EMBL" id="VTS02646.1"/>
    </source>
</evidence>
<dbReference type="KEGG" id="gms:SOIL9_74470"/>
<dbReference type="Proteomes" id="UP000464178">
    <property type="component" value="Chromosome"/>
</dbReference>
<dbReference type="EMBL" id="LR593886">
    <property type="protein sequence ID" value="VTS02646.1"/>
    <property type="molecule type" value="Genomic_DNA"/>
</dbReference>
<gene>
    <name evidence="1" type="ORF">SOIL9_74470</name>
</gene>
<name>A0A6P2DI78_9BACT</name>
<accession>A0A6P2DI78</accession>
<reference evidence="1 2" key="1">
    <citation type="submission" date="2019-05" db="EMBL/GenBank/DDBJ databases">
        <authorList>
            <consortium name="Science for Life Laboratories"/>
        </authorList>
    </citation>
    <scope>NUCLEOTIDE SEQUENCE [LARGE SCALE GENOMIC DNA]</scope>
    <source>
        <strain evidence="1">Soil9</strain>
    </source>
</reference>
<keyword evidence="2" id="KW-1185">Reference proteome</keyword>
<dbReference type="AlphaFoldDB" id="A0A6P2DI78"/>
<evidence type="ECO:0000313" key="2">
    <source>
        <dbReference type="Proteomes" id="UP000464178"/>
    </source>
</evidence>
<protein>
    <submittedName>
        <fullName evidence="1">Uncharacterized protein</fullName>
    </submittedName>
</protein>
<sequence>MPLAGNVAQWPAAEQGAVNATVAWALLPLAVDEFVTALPEATVRRVSEKAIESSDAVDVNFVCLLVQRACGRRLKDEKLVERAGERLARHPAQSRWNLANGEGGTDTLSRIWAAFLSQELVREHFGAGTFNAAR</sequence>
<organism evidence="1 2">
    <name type="scientific">Gemmata massiliana</name>
    <dbReference type="NCBI Taxonomy" id="1210884"/>
    <lineage>
        <taxon>Bacteria</taxon>
        <taxon>Pseudomonadati</taxon>
        <taxon>Planctomycetota</taxon>
        <taxon>Planctomycetia</taxon>
        <taxon>Gemmatales</taxon>
        <taxon>Gemmataceae</taxon>
        <taxon>Gemmata</taxon>
    </lineage>
</organism>
<proteinExistence type="predicted"/>
<dbReference type="RefSeq" id="WP_162672800.1">
    <property type="nucleotide sequence ID" value="NZ_LR593886.1"/>
</dbReference>